<dbReference type="PANTHER" id="PTHR45138">
    <property type="entry name" value="REGULATORY COMPONENTS OF SENSORY TRANSDUCTION SYSTEM"/>
    <property type="match status" value="1"/>
</dbReference>
<dbReference type="OrthoDB" id="9778432at2"/>
<comment type="catalytic activity">
    <reaction evidence="2">
        <text>2 GTP = 3',3'-c-di-GMP + 2 diphosphate</text>
        <dbReference type="Rhea" id="RHEA:24898"/>
        <dbReference type="ChEBI" id="CHEBI:33019"/>
        <dbReference type="ChEBI" id="CHEBI:37565"/>
        <dbReference type="ChEBI" id="CHEBI:58805"/>
        <dbReference type="EC" id="2.7.7.65"/>
    </reaction>
</comment>
<dbReference type="AlphaFoldDB" id="A0A1Y0HKA4"/>
<feature type="transmembrane region" description="Helical" evidence="3">
    <location>
        <begin position="6"/>
        <end position="26"/>
    </location>
</feature>
<name>A0A1Y0HKA4_9BACT</name>
<dbReference type="PANTHER" id="PTHR45138:SF9">
    <property type="entry name" value="DIGUANYLATE CYCLASE DGCM-RELATED"/>
    <property type="match status" value="1"/>
</dbReference>
<evidence type="ECO:0000256" key="1">
    <source>
        <dbReference type="ARBA" id="ARBA00012528"/>
    </source>
</evidence>
<dbReference type="NCBIfam" id="TIGR00254">
    <property type="entry name" value="GGDEF"/>
    <property type="match status" value="1"/>
</dbReference>
<dbReference type="GO" id="GO:0043709">
    <property type="term" value="P:cell adhesion involved in single-species biofilm formation"/>
    <property type="evidence" value="ECO:0007669"/>
    <property type="project" value="TreeGrafter"/>
</dbReference>
<evidence type="ECO:0000256" key="3">
    <source>
        <dbReference type="SAM" id="Phobius"/>
    </source>
</evidence>
<dbReference type="SMART" id="SM00267">
    <property type="entry name" value="GGDEF"/>
    <property type="match status" value="1"/>
</dbReference>
<evidence type="ECO:0000256" key="2">
    <source>
        <dbReference type="ARBA" id="ARBA00034247"/>
    </source>
</evidence>
<proteinExistence type="predicted"/>
<dbReference type="PROSITE" id="PS50887">
    <property type="entry name" value="GGDEF"/>
    <property type="match status" value="1"/>
</dbReference>
<dbReference type="InterPro" id="IPR043128">
    <property type="entry name" value="Rev_trsase/Diguanyl_cyclase"/>
</dbReference>
<evidence type="ECO:0000259" key="4">
    <source>
        <dbReference type="PROSITE" id="PS50887"/>
    </source>
</evidence>
<keyword evidence="3" id="KW-0812">Transmembrane</keyword>
<accession>A0A1Y0HKA4</accession>
<dbReference type="InterPro" id="IPR050469">
    <property type="entry name" value="Diguanylate_Cyclase"/>
</dbReference>
<dbReference type="InterPro" id="IPR000160">
    <property type="entry name" value="GGDEF_dom"/>
</dbReference>
<keyword evidence="5" id="KW-0808">Transferase</keyword>
<gene>
    <name evidence="5" type="ORF">Sdiek1_1395</name>
</gene>
<sequence length="199" mass="23548">MMDTETLYELVIVILAIFMTLLYFYYKKKVCVLKLHNTQLEQLSQYDDLTQIFNRRYFLEIVNYHFKIIHQKNSSAIMMIDIDNFKQINDTYGHLLGDDVLKYTVKQISENLREDDIFARYGGDEFIVFFPFISKKDIHTIAARIQSKLEEHKTYDFPVTLSMGICVFSTLSPLINIIEYADNALYLAKSKGRNRIEFY</sequence>
<keyword evidence="3" id="KW-0472">Membrane</keyword>
<reference evidence="6" key="1">
    <citation type="submission" date="2017-05" db="EMBL/GenBank/DDBJ databases">
        <title>Dechlorination kinetics govern the competition between two new strains of the genus Sulfurospirillum.</title>
        <authorList>
            <person name="Buttet G.F."/>
            <person name="Murray A.M."/>
            <person name="Goris T."/>
            <person name="Burion M."/>
            <person name="Lin B."/>
            <person name="Rolle M."/>
            <person name="Maillard J."/>
        </authorList>
    </citation>
    <scope>NUCLEOTIDE SEQUENCE [LARGE SCALE GENOMIC DNA]</scope>
    <source>
        <strain evidence="6">SL2-1</strain>
    </source>
</reference>
<dbReference type="SUPFAM" id="SSF55073">
    <property type="entry name" value="Nucleotide cyclase"/>
    <property type="match status" value="1"/>
</dbReference>
<dbReference type="KEGG" id="suls:Sdiek1_1395"/>
<dbReference type="Pfam" id="PF00990">
    <property type="entry name" value="GGDEF"/>
    <property type="match status" value="1"/>
</dbReference>
<dbReference type="InterPro" id="IPR029787">
    <property type="entry name" value="Nucleotide_cyclase"/>
</dbReference>
<evidence type="ECO:0000313" key="6">
    <source>
        <dbReference type="Proteomes" id="UP000196005"/>
    </source>
</evidence>
<dbReference type="GO" id="GO:1902201">
    <property type="term" value="P:negative regulation of bacterial-type flagellum-dependent cell motility"/>
    <property type="evidence" value="ECO:0007669"/>
    <property type="project" value="TreeGrafter"/>
</dbReference>
<keyword evidence="5" id="KW-0548">Nucleotidyltransferase</keyword>
<dbReference type="FunFam" id="3.30.70.270:FF:000001">
    <property type="entry name" value="Diguanylate cyclase domain protein"/>
    <property type="match status" value="1"/>
</dbReference>
<dbReference type="EMBL" id="CP021416">
    <property type="protein sequence ID" value="ARU48559.1"/>
    <property type="molecule type" value="Genomic_DNA"/>
</dbReference>
<keyword evidence="3" id="KW-1133">Transmembrane helix</keyword>
<feature type="domain" description="GGDEF" evidence="4">
    <location>
        <begin position="73"/>
        <end position="199"/>
    </location>
</feature>
<evidence type="ECO:0000313" key="5">
    <source>
        <dbReference type="EMBL" id="ARU48559.1"/>
    </source>
</evidence>
<organism evidence="5 6">
    <name type="scientific">Sulfurospirillum diekertiae</name>
    <dbReference type="NCBI Taxonomy" id="1854492"/>
    <lineage>
        <taxon>Bacteria</taxon>
        <taxon>Pseudomonadati</taxon>
        <taxon>Campylobacterota</taxon>
        <taxon>Epsilonproteobacteria</taxon>
        <taxon>Campylobacterales</taxon>
        <taxon>Sulfurospirillaceae</taxon>
        <taxon>Sulfurospirillum</taxon>
    </lineage>
</organism>
<keyword evidence="6" id="KW-1185">Reference proteome</keyword>
<dbReference type="CDD" id="cd01949">
    <property type="entry name" value="GGDEF"/>
    <property type="match status" value="1"/>
</dbReference>
<dbReference type="GO" id="GO:0005886">
    <property type="term" value="C:plasma membrane"/>
    <property type="evidence" value="ECO:0007669"/>
    <property type="project" value="TreeGrafter"/>
</dbReference>
<dbReference type="RefSeq" id="WP_087438502.1">
    <property type="nucleotide sequence ID" value="NZ_CP021416.1"/>
</dbReference>
<dbReference type="Gene3D" id="3.30.70.270">
    <property type="match status" value="1"/>
</dbReference>
<dbReference type="EC" id="2.7.7.65" evidence="1"/>
<dbReference type="GO" id="GO:0052621">
    <property type="term" value="F:diguanylate cyclase activity"/>
    <property type="evidence" value="ECO:0007669"/>
    <property type="project" value="UniProtKB-EC"/>
</dbReference>
<dbReference type="Proteomes" id="UP000196005">
    <property type="component" value="Chromosome"/>
</dbReference>
<protein>
    <recommendedName>
        <fullName evidence="1">diguanylate cyclase</fullName>
        <ecNumber evidence="1">2.7.7.65</ecNumber>
    </recommendedName>
</protein>